<feature type="region of interest" description="Disordered" evidence="1">
    <location>
        <begin position="165"/>
        <end position="192"/>
    </location>
</feature>
<feature type="region of interest" description="Disordered" evidence="1">
    <location>
        <begin position="1"/>
        <end position="43"/>
    </location>
</feature>
<accession>A0ABR3FH92</accession>
<name>A0ABR3FH92_9AGAR</name>
<protein>
    <submittedName>
        <fullName evidence="2">Uncharacterized protein</fullName>
    </submittedName>
</protein>
<dbReference type="Proteomes" id="UP001465976">
    <property type="component" value="Unassembled WGS sequence"/>
</dbReference>
<sequence>MVATRPRSTSSSRTGRTSSSPRKISRRMIRHSGSSGRAKKTPDQRIGALLDDPLVHKPSLGSFRVSCLPCGKRLKLDTRGGRPFYSFNWIKHRNTKCFKAIEAQRRIKAGQPFEIASKWKSWTRDSLDKVDQREDDADRFYGRGLFTPVWRQKCLELGILKNSESGAQCPEPSPLPESPDVSSRMQSTGSDARLTDQELEVARILCNSRMLLLVNVAVAIDSKE</sequence>
<comment type="caution">
    <text evidence="2">The sequence shown here is derived from an EMBL/GenBank/DDBJ whole genome shotgun (WGS) entry which is preliminary data.</text>
</comment>
<proteinExistence type="predicted"/>
<dbReference type="EMBL" id="JBAHYK010000373">
    <property type="protein sequence ID" value="KAL0574727.1"/>
    <property type="molecule type" value="Genomic_DNA"/>
</dbReference>
<evidence type="ECO:0000256" key="1">
    <source>
        <dbReference type="SAM" id="MobiDB-lite"/>
    </source>
</evidence>
<evidence type="ECO:0000313" key="3">
    <source>
        <dbReference type="Proteomes" id="UP001465976"/>
    </source>
</evidence>
<keyword evidence="3" id="KW-1185">Reference proteome</keyword>
<gene>
    <name evidence="2" type="ORF">V5O48_007234</name>
</gene>
<reference evidence="2 3" key="1">
    <citation type="submission" date="2024-02" db="EMBL/GenBank/DDBJ databases">
        <title>A draft genome for the cacao thread blight pathogen Marasmius crinis-equi.</title>
        <authorList>
            <person name="Cohen S.P."/>
            <person name="Baruah I.K."/>
            <person name="Amoako-Attah I."/>
            <person name="Bukari Y."/>
            <person name="Meinhardt L.W."/>
            <person name="Bailey B.A."/>
        </authorList>
    </citation>
    <scope>NUCLEOTIDE SEQUENCE [LARGE SCALE GENOMIC DNA]</scope>
    <source>
        <strain evidence="2 3">GH-76</strain>
    </source>
</reference>
<feature type="compositionally biased region" description="Low complexity" evidence="1">
    <location>
        <begin position="1"/>
        <end position="22"/>
    </location>
</feature>
<organism evidence="2 3">
    <name type="scientific">Marasmius crinis-equi</name>
    <dbReference type="NCBI Taxonomy" id="585013"/>
    <lineage>
        <taxon>Eukaryota</taxon>
        <taxon>Fungi</taxon>
        <taxon>Dikarya</taxon>
        <taxon>Basidiomycota</taxon>
        <taxon>Agaricomycotina</taxon>
        <taxon>Agaricomycetes</taxon>
        <taxon>Agaricomycetidae</taxon>
        <taxon>Agaricales</taxon>
        <taxon>Marasmiineae</taxon>
        <taxon>Marasmiaceae</taxon>
        <taxon>Marasmius</taxon>
    </lineage>
</organism>
<evidence type="ECO:0000313" key="2">
    <source>
        <dbReference type="EMBL" id="KAL0574727.1"/>
    </source>
</evidence>
<feature type="compositionally biased region" description="Polar residues" evidence="1">
    <location>
        <begin position="180"/>
        <end position="190"/>
    </location>
</feature>